<dbReference type="NCBIfam" id="TIGR00077">
    <property type="entry name" value="lspA"/>
    <property type="match status" value="1"/>
</dbReference>
<feature type="active site" evidence="9">
    <location>
        <position position="176"/>
    </location>
</feature>
<feature type="transmembrane region" description="Helical" evidence="9">
    <location>
        <begin position="124"/>
        <end position="142"/>
    </location>
</feature>
<name>A0A937XJ11_UNCW3</name>
<evidence type="ECO:0000313" key="11">
    <source>
        <dbReference type="EMBL" id="MBM3332896.1"/>
    </source>
</evidence>
<evidence type="ECO:0000256" key="4">
    <source>
        <dbReference type="ARBA" id="ARBA00022692"/>
    </source>
</evidence>
<keyword evidence="8 9" id="KW-0472">Membrane</keyword>
<evidence type="ECO:0000256" key="10">
    <source>
        <dbReference type="SAM" id="MobiDB-lite"/>
    </source>
</evidence>
<dbReference type="EC" id="3.4.23.36" evidence="9"/>
<dbReference type="GO" id="GO:0005886">
    <property type="term" value="C:plasma membrane"/>
    <property type="evidence" value="ECO:0007669"/>
    <property type="project" value="UniProtKB-SubCell"/>
</dbReference>
<evidence type="ECO:0000256" key="5">
    <source>
        <dbReference type="ARBA" id="ARBA00022750"/>
    </source>
</evidence>
<dbReference type="InterPro" id="IPR001872">
    <property type="entry name" value="Peptidase_A8"/>
</dbReference>
<keyword evidence="7 9" id="KW-1133">Transmembrane helix</keyword>
<evidence type="ECO:0000313" key="12">
    <source>
        <dbReference type="Proteomes" id="UP000779900"/>
    </source>
</evidence>
<dbReference type="EMBL" id="VGIR01000163">
    <property type="protein sequence ID" value="MBM3332896.1"/>
    <property type="molecule type" value="Genomic_DNA"/>
</dbReference>
<evidence type="ECO:0000256" key="1">
    <source>
        <dbReference type="ARBA" id="ARBA00006139"/>
    </source>
</evidence>
<reference evidence="11" key="1">
    <citation type="submission" date="2019-03" db="EMBL/GenBank/DDBJ databases">
        <title>Lake Tanganyika Metagenome-Assembled Genomes (MAGs).</title>
        <authorList>
            <person name="Tran P."/>
        </authorList>
    </citation>
    <scope>NUCLEOTIDE SEQUENCE</scope>
    <source>
        <strain evidence="11">K_DeepCast_150m_m2_040</strain>
    </source>
</reference>
<comment type="caution">
    <text evidence="11">The sequence shown here is derived from an EMBL/GenBank/DDBJ whole genome shotgun (WGS) entry which is preliminary data.</text>
</comment>
<dbReference type="Proteomes" id="UP000779900">
    <property type="component" value="Unassembled WGS sequence"/>
</dbReference>
<keyword evidence="3 9" id="KW-0645">Protease</keyword>
<dbReference type="GO" id="GO:0004190">
    <property type="term" value="F:aspartic-type endopeptidase activity"/>
    <property type="evidence" value="ECO:0007669"/>
    <property type="project" value="UniProtKB-UniRule"/>
</dbReference>
<keyword evidence="5 9" id="KW-0064">Aspartyl protease</keyword>
<dbReference type="PANTHER" id="PTHR33695:SF1">
    <property type="entry name" value="LIPOPROTEIN SIGNAL PEPTIDASE"/>
    <property type="match status" value="1"/>
</dbReference>
<dbReference type="HAMAP" id="MF_00161">
    <property type="entry name" value="LspA"/>
    <property type="match status" value="1"/>
</dbReference>
<feature type="active site" evidence="9">
    <location>
        <position position="194"/>
    </location>
</feature>
<evidence type="ECO:0000256" key="9">
    <source>
        <dbReference type="HAMAP-Rule" id="MF_00161"/>
    </source>
</evidence>
<evidence type="ECO:0000256" key="8">
    <source>
        <dbReference type="ARBA" id="ARBA00023136"/>
    </source>
</evidence>
<evidence type="ECO:0000256" key="2">
    <source>
        <dbReference type="ARBA" id="ARBA00022475"/>
    </source>
</evidence>
<keyword evidence="4 9" id="KW-0812">Transmembrane</keyword>
<comment type="similarity">
    <text evidence="1 9">Belongs to the peptidase A8 family.</text>
</comment>
<evidence type="ECO:0000256" key="6">
    <source>
        <dbReference type="ARBA" id="ARBA00022801"/>
    </source>
</evidence>
<feature type="region of interest" description="Disordered" evidence="10">
    <location>
        <begin position="1"/>
        <end position="51"/>
    </location>
</feature>
<comment type="catalytic activity">
    <reaction evidence="9">
        <text>Release of signal peptides from bacterial membrane prolipoproteins. Hydrolyzes -Xaa-Yaa-Zaa-|-(S,diacylglyceryl)Cys-, in which Xaa is hydrophobic (preferably Leu), and Yaa (Ala or Ser) and Zaa (Gly or Ala) have small, neutral side chains.</text>
        <dbReference type="EC" id="3.4.23.36"/>
    </reaction>
</comment>
<protein>
    <recommendedName>
        <fullName evidence="9">Lipoprotein signal peptidase</fullName>
        <ecNumber evidence="9">3.4.23.36</ecNumber>
    </recommendedName>
    <alternativeName>
        <fullName evidence="9">Prolipoprotein signal peptidase</fullName>
    </alternativeName>
    <alternativeName>
        <fullName evidence="9">Signal peptidase II</fullName>
        <shortName evidence="9">SPase II</shortName>
    </alternativeName>
</protein>
<feature type="transmembrane region" description="Helical" evidence="9">
    <location>
        <begin position="61"/>
        <end position="79"/>
    </location>
</feature>
<comment type="function">
    <text evidence="9">This protein specifically catalyzes the removal of signal peptides from prolipoproteins.</text>
</comment>
<gene>
    <name evidence="9 11" type="primary">lspA</name>
    <name evidence="11" type="ORF">FJY68_13785</name>
</gene>
<dbReference type="AlphaFoldDB" id="A0A937XJ11"/>
<feature type="transmembrane region" description="Helical" evidence="9">
    <location>
        <begin position="186"/>
        <end position="206"/>
    </location>
</feature>
<dbReference type="PANTHER" id="PTHR33695">
    <property type="entry name" value="LIPOPROTEIN SIGNAL PEPTIDASE"/>
    <property type="match status" value="1"/>
</dbReference>
<comment type="pathway">
    <text evidence="9">Protein modification; lipoprotein biosynthesis (signal peptide cleavage).</text>
</comment>
<feature type="compositionally biased region" description="Basic and acidic residues" evidence="10">
    <location>
        <begin position="21"/>
        <end position="35"/>
    </location>
</feature>
<dbReference type="Pfam" id="PF01252">
    <property type="entry name" value="Peptidase_A8"/>
    <property type="match status" value="1"/>
</dbReference>
<proteinExistence type="inferred from homology"/>
<feature type="transmembrane region" description="Helical" evidence="9">
    <location>
        <begin position="149"/>
        <end position="166"/>
    </location>
</feature>
<sequence length="234" mass="25837">MVAALAPGTGPRPAQRHARPRGPEETGNRLRDPGGDSRMNPRSTDTQESEIRRSSLVTRRFLWGPRFWFIVTAVLALALDQLTKWLVLRYETLHVPHQLLGDALRVSLTMNPRGLFGLSYGPVWMHYVLPILVVIVVIVIGLRSSDRWFGIALGMILGGGVGNNLIDRVRFGSVVDFIDMGIGNTRWYTYNLADAFAVAGVIMILAHEFLGWGKNRPMAEGPKSTPVPPVSGQS</sequence>
<accession>A0A937XJ11</accession>
<evidence type="ECO:0000256" key="3">
    <source>
        <dbReference type="ARBA" id="ARBA00022670"/>
    </source>
</evidence>
<organism evidence="11 12">
    <name type="scientific">candidate division WOR-3 bacterium</name>
    <dbReference type="NCBI Taxonomy" id="2052148"/>
    <lineage>
        <taxon>Bacteria</taxon>
        <taxon>Bacteria division WOR-3</taxon>
    </lineage>
</organism>
<keyword evidence="6 9" id="KW-0378">Hydrolase</keyword>
<dbReference type="GO" id="GO:0006508">
    <property type="term" value="P:proteolysis"/>
    <property type="evidence" value="ECO:0007669"/>
    <property type="project" value="UniProtKB-KW"/>
</dbReference>
<keyword evidence="2 9" id="KW-1003">Cell membrane</keyword>
<comment type="subcellular location">
    <subcellularLocation>
        <location evidence="9">Cell membrane</location>
        <topology evidence="9">Multi-pass membrane protein</topology>
    </subcellularLocation>
</comment>
<evidence type="ECO:0000256" key="7">
    <source>
        <dbReference type="ARBA" id="ARBA00022989"/>
    </source>
</evidence>